<reference evidence="1" key="1">
    <citation type="submission" date="2014-11" db="EMBL/GenBank/DDBJ databases">
        <authorList>
            <person name="Amaro Gonzalez C."/>
        </authorList>
    </citation>
    <scope>NUCLEOTIDE SEQUENCE</scope>
</reference>
<evidence type="ECO:0000313" key="1">
    <source>
        <dbReference type="EMBL" id="JAH46934.1"/>
    </source>
</evidence>
<proteinExistence type="predicted"/>
<name>A0A0E9T008_ANGAN</name>
<protein>
    <submittedName>
        <fullName evidence="1">Uncharacterized protein</fullName>
    </submittedName>
</protein>
<accession>A0A0E9T008</accession>
<sequence>MHAHTGKKEMLPRMYTCIHTYTHTHARSTVVRHWKYTAGLYCQRITCHSVCPVHAALKRRLR</sequence>
<reference evidence="1" key="2">
    <citation type="journal article" date="2015" name="Fish Shellfish Immunol.">
        <title>Early steps in the European eel (Anguilla anguilla)-Vibrio vulnificus interaction in the gills: Role of the RtxA13 toxin.</title>
        <authorList>
            <person name="Callol A."/>
            <person name="Pajuelo D."/>
            <person name="Ebbesson L."/>
            <person name="Teles M."/>
            <person name="MacKenzie S."/>
            <person name="Amaro C."/>
        </authorList>
    </citation>
    <scope>NUCLEOTIDE SEQUENCE</scope>
</reference>
<dbReference type="AlphaFoldDB" id="A0A0E9T008"/>
<organism evidence="1">
    <name type="scientific">Anguilla anguilla</name>
    <name type="common">European freshwater eel</name>
    <name type="synonym">Muraena anguilla</name>
    <dbReference type="NCBI Taxonomy" id="7936"/>
    <lineage>
        <taxon>Eukaryota</taxon>
        <taxon>Metazoa</taxon>
        <taxon>Chordata</taxon>
        <taxon>Craniata</taxon>
        <taxon>Vertebrata</taxon>
        <taxon>Euteleostomi</taxon>
        <taxon>Actinopterygii</taxon>
        <taxon>Neopterygii</taxon>
        <taxon>Teleostei</taxon>
        <taxon>Anguilliformes</taxon>
        <taxon>Anguillidae</taxon>
        <taxon>Anguilla</taxon>
    </lineage>
</organism>
<dbReference type="EMBL" id="GBXM01061643">
    <property type="protein sequence ID" value="JAH46934.1"/>
    <property type="molecule type" value="Transcribed_RNA"/>
</dbReference>